<protein>
    <submittedName>
        <fullName evidence="2">Uncharacterized protein</fullName>
    </submittedName>
</protein>
<evidence type="ECO:0000313" key="3">
    <source>
        <dbReference type="EMBL" id="MBE6164606.1"/>
    </source>
</evidence>
<dbReference type="Proteomes" id="UP000249013">
    <property type="component" value="Chromosome 1"/>
</dbReference>
<reference evidence="3" key="4">
    <citation type="submission" date="2019-04" db="EMBL/GenBank/DDBJ databases">
        <title>Evolution of Biomass-Degrading Anaerobic Consortia Revealed by Metagenomics.</title>
        <authorList>
            <person name="Peng X."/>
        </authorList>
    </citation>
    <scope>NUCLEOTIDE SEQUENCE</scope>
    <source>
        <strain evidence="3">SIG195</strain>
    </source>
</reference>
<evidence type="ECO:0000313" key="7">
    <source>
        <dbReference type="Proteomes" id="UP000071927"/>
    </source>
</evidence>
<dbReference type="Proteomes" id="UP000182712">
    <property type="component" value="Unassembled WGS sequence"/>
</dbReference>
<evidence type="ECO:0000313" key="8">
    <source>
        <dbReference type="Proteomes" id="UP000182712"/>
    </source>
</evidence>
<dbReference type="EMBL" id="SVAF01000009">
    <property type="protein sequence ID" value="MBE6164606.1"/>
    <property type="molecule type" value="Genomic_DNA"/>
</dbReference>
<reference evidence="6 7" key="1">
    <citation type="submission" date="2016-01" db="EMBL/GenBank/DDBJ databases">
        <title>Highly variable Streptococcus oralis are common among viridans streptococci isolated from primates.</title>
        <authorList>
            <person name="Denapaite D."/>
            <person name="Rieger M."/>
            <person name="Koendgen S."/>
            <person name="Brueckner R."/>
            <person name="Ochigava I."/>
            <person name="Kappeler P."/>
            <person name="Maetz-Rensing K."/>
            <person name="Leendertz F."/>
            <person name="Hakenbeck R."/>
        </authorList>
    </citation>
    <scope>NUCLEOTIDE SEQUENCE [LARGE SCALE GENOMIC DNA]</scope>
    <source>
        <strain evidence="1 6">DD02</strain>
        <strain evidence="2 7">DD03</strain>
    </source>
</reference>
<accession>A0A139R5F8</accession>
<evidence type="ECO:0000313" key="5">
    <source>
        <dbReference type="EMBL" id="SQG80076.1"/>
    </source>
</evidence>
<dbReference type="EMBL" id="LS483409">
    <property type="protein sequence ID" value="SQG80076.1"/>
    <property type="molecule type" value="Genomic_DNA"/>
</dbReference>
<proteinExistence type="predicted"/>
<dbReference type="EMBL" id="LQOF01000055">
    <property type="protein sequence ID" value="KXT72478.1"/>
    <property type="molecule type" value="Genomic_DNA"/>
</dbReference>
<reference evidence="5 9" key="3">
    <citation type="submission" date="2018-06" db="EMBL/GenBank/DDBJ databases">
        <authorList>
            <consortium name="Pathogen Informatics"/>
            <person name="Doyle S."/>
        </authorList>
    </citation>
    <scope>NUCLEOTIDE SEQUENCE [LARGE SCALE GENOMIC DNA]</scope>
    <source>
        <strain evidence="5 9">NCTC13773</strain>
    </source>
</reference>
<organism evidence="2 7">
    <name type="scientific">Streptococcus gallolyticus</name>
    <dbReference type="NCBI Taxonomy" id="315405"/>
    <lineage>
        <taxon>Bacteria</taxon>
        <taxon>Bacillati</taxon>
        <taxon>Bacillota</taxon>
        <taxon>Bacilli</taxon>
        <taxon>Lactobacillales</taxon>
        <taxon>Streptococcaceae</taxon>
        <taxon>Streptococcus</taxon>
    </lineage>
</organism>
<evidence type="ECO:0000313" key="6">
    <source>
        <dbReference type="Proteomes" id="UP000070198"/>
    </source>
</evidence>
<gene>
    <name evidence="3" type="ORF">E7156_04735</name>
    <name evidence="5" type="ORF">NCTC13773_01902</name>
    <name evidence="4" type="ORF">SAMN04487840_11020</name>
    <name evidence="1" type="ORF">SGADD02_00491</name>
    <name evidence="2" type="ORF">SGADD03_00411</name>
</gene>
<dbReference type="Proteomes" id="UP000071927">
    <property type="component" value="Unassembled WGS sequence"/>
</dbReference>
<dbReference type="EMBL" id="LQXV01000126">
    <property type="protein sequence ID" value="KXU09885.1"/>
    <property type="molecule type" value="Genomic_DNA"/>
</dbReference>
<evidence type="ECO:0000313" key="2">
    <source>
        <dbReference type="EMBL" id="KXU09885.1"/>
    </source>
</evidence>
<evidence type="ECO:0000313" key="1">
    <source>
        <dbReference type="EMBL" id="KXT72478.1"/>
    </source>
</evidence>
<dbReference type="Proteomes" id="UP000070198">
    <property type="component" value="Unassembled WGS sequence"/>
</dbReference>
<dbReference type="PATRIC" id="fig|315405.11.peg.551"/>
<evidence type="ECO:0000313" key="4">
    <source>
        <dbReference type="EMBL" id="SER83659.1"/>
    </source>
</evidence>
<name>A0A139R5F8_9STRE</name>
<dbReference type="RefSeq" id="WP_012962271.1">
    <property type="nucleotide sequence ID" value="NZ_CP113954.2"/>
</dbReference>
<reference evidence="4 8" key="2">
    <citation type="submission" date="2016-10" db="EMBL/GenBank/DDBJ databases">
        <authorList>
            <person name="de Groot N.N."/>
        </authorList>
    </citation>
    <scope>NUCLEOTIDE SEQUENCE [LARGE SCALE GENOMIC DNA]</scope>
    <source>
        <strain evidence="4 8">VTM2R47</strain>
    </source>
</reference>
<evidence type="ECO:0000313" key="9">
    <source>
        <dbReference type="Proteomes" id="UP000249013"/>
    </source>
</evidence>
<dbReference type="Proteomes" id="UP000700800">
    <property type="component" value="Unassembled WGS sequence"/>
</dbReference>
<sequence length="115" mass="14005">MPKIYFSENPNVQLVQNFYDYVRKTEKSYDKDKIIEWVDSHLEQLGDKKAWLLTGQDYKRSYDEWEKWLLDNDYKVVIDCRGWGQVLFGDTKFHYKNLKERLESKGVEVYSLHRD</sequence>
<dbReference type="AlphaFoldDB" id="A0A139R5F8"/>
<dbReference type="EMBL" id="FOGM01000010">
    <property type="protein sequence ID" value="SER83659.1"/>
    <property type="molecule type" value="Genomic_DNA"/>
</dbReference>